<sequence>MSWPSFYGYKYTPIGLRQREVKDESGAKTYSTTVHLPLGGHLLDIERRFNPDGSVSKRETSCYNPDIPECRCAPSPVRTIPRAVDPLFADEFRSPHFSDLERQADDIIANFRARQGTTGIERQFASAQQTSRQQAISSSRKLVSSSEITRSEESALTSSRV</sequence>
<feature type="non-terminal residue" evidence="2">
    <location>
        <position position="161"/>
    </location>
</feature>
<comment type="caution">
    <text evidence="2">The sequence shown here is derived from an EMBL/GenBank/DDBJ whole genome shotgun (WGS) entry which is preliminary data.</text>
</comment>
<dbReference type="Proteomes" id="UP000326759">
    <property type="component" value="Unassembled WGS sequence"/>
</dbReference>
<reference evidence="2 3" key="1">
    <citation type="journal article" date="2019" name="PLoS Biol.">
        <title>Sex chromosomes control vertical transmission of feminizing Wolbachia symbionts in an isopod.</title>
        <authorList>
            <person name="Becking T."/>
            <person name="Chebbi M.A."/>
            <person name="Giraud I."/>
            <person name="Moumen B."/>
            <person name="Laverre T."/>
            <person name="Caubet Y."/>
            <person name="Peccoud J."/>
            <person name="Gilbert C."/>
            <person name="Cordaux R."/>
        </authorList>
    </citation>
    <scope>NUCLEOTIDE SEQUENCE [LARGE SCALE GENOMIC DNA]</scope>
    <source>
        <strain evidence="2">ANa2</strain>
        <tissue evidence="2">Whole body excluding digestive tract and cuticle</tissue>
    </source>
</reference>
<evidence type="ECO:0000256" key="1">
    <source>
        <dbReference type="SAM" id="MobiDB-lite"/>
    </source>
</evidence>
<dbReference type="OrthoDB" id="6363479at2759"/>
<evidence type="ECO:0000313" key="3">
    <source>
        <dbReference type="Proteomes" id="UP000326759"/>
    </source>
</evidence>
<gene>
    <name evidence="2" type="ORF">Anas_08156</name>
</gene>
<dbReference type="EMBL" id="SEYY01021898">
    <property type="protein sequence ID" value="KAB7495975.1"/>
    <property type="molecule type" value="Genomic_DNA"/>
</dbReference>
<accession>A0A5N5SPG0</accession>
<keyword evidence="3" id="KW-1185">Reference proteome</keyword>
<dbReference type="AlphaFoldDB" id="A0A5N5SPG0"/>
<organism evidence="2 3">
    <name type="scientific">Armadillidium nasatum</name>
    <dbReference type="NCBI Taxonomy" id="96803"/>
    <lineage>
        <taxon>Eukaryota</taxon>
        <taxon>Metazoa</taxon>
        <taxon>Ecdysozoa</taxon>
        <taxon>Arthropoda</taxon>
        <taxon>Crustacea</taxon>
        <taxon>Multicrustacea</taxon>
        <taxon>Malacostraca</taxon>
        <taxon>Eumalacostraca</taxon>
        <taxon>Peracarida</taxon>
        <taxon>Isopoda</taxon>
        <taxon>Oniscidea</taxon>
        <taxon>Crinocheta</taxon>
        <taxon>Armadillidiidae</taxon>
        <taxon>Armadillidium</taxon>
    </lineage>
</organism>
<feature type="region of interest" description="Disordered" evidence="1">
    <location>
        <begin position="125"/>
        <end position="161"/>
    </location>
</feature>
<name>A0A5N5SPG0_9CRUS</name>
<protein>
    <submittedName>
        <fullName evidence="2">Uncharacterized protein</fullName>
    </submittedName>
</protein>
<proteinExistence type="predicted"/>
<evidence type="ECO:0000313" key="2">
    <source>
        <dbReference type="EMBL" id="KAB7495975.1"/>
    </source>
</evidence>